<dbReference type="KEGG" id="puo:RZN69_09330"/>
<feature type="domain" description="PPi-type phosphoenolpyruvate carboxykinase lobe 2" evidence="1">
    <location>
        <begin position="513"/>
        <end position="621"/>
    </location>
</feature>
<evidence type="ECO:0000313" key="3">
    <source>
        <dbReference type="Proteomes" id="UP001304300"/>
    </source>
</evidence>
<gene>
    <name evidence="2" type="ORF">RZN69_09330</name>
</gene>
<sequence length="1151" mass="130153">MNLKTAIGITPGKRETPSRDPFLLEYANLKLAALGQPIFGESKDYPFMDLTTSLLRDYQEKNRLLSGYLCPVDSRIQSFIDGYLADLPSSEPRPRLPSDTFAVDRHGLSRMLSLPPDHDKFSSDIVESYRIHQGVLHNPKSDRRTTKGVFHVAEGGLPIPADKRAVPKATFARLLEKALQPPPELMRLPFTDSQEEKAELWVSLLLRPVVCPEVPGAIDEKRYEVRFFAPGNLVSNLDFVETIFGNAGDPFLPENDSALDSKGWTGHSGCVILAPHLITLTKKELGLPNIADATDRQKRDGMCWESEDELYNGGTAFKVTARTAEGVVVTVIADNYFGYCKKEVKTQISFSANLYGMVEEEHSGGAIAFRSYDLGEDFRLPHNLIDNEYTFEELVSLHGERMTVHPEGYAVDKQYDDIIYVPQDAHFSLQEQLVSWGGEDDKHTIHLKPRVTYVLPSGYKVEMARKHSGQRWRLIGTVAEGTYCHKPCTVSGGGKSEISKSIADAMIYGPAIVADFQKDFDRVEEIIRKDYADRFAIKMDNPAPSRSILSDERTLGSVVKLLTPSSEYTEEYNQWLEAIPFYIKELVFIVKRFWKPDWGESWRERFRVDLVNGAYGNELKYLDNKLVSQYLRVGYTKDGSWRTFGLRKDFAPAFKIQMEDDITASVILPREDVQGLSSSWDNPSVKISENCEFRLFQRPDDAIHRGYDRRTEEDMSLPGNFLSNYAPLSKQDAAEILEDTIRFEQYTDPIKGLIKDFVADEKATYLSLPSHPRVVDGKPTKNPRYLQDRDDLVDPRHLYLGQLGLRLFRRFTMDAPVPMPVNAVLPGRRNNPPEPGIRSLAVFNPIHYLPLPEFFMEVISSMTGKSPSTTGAGSEGALTKGPFNALPPIVDLNNALVSFLLTDYAPFISAAGYVGPSCRVDHDVSLLVPEIWCRLRKEERDPKWLIENDMLEKCEDIEHDGKTIPGSVLGYRITEKFVTRIFGRMFANPAAVFTPEMLRPETQDLDVFADGMDNIMATHKRVSQLYFDDGSVEGACPPLKALLHIMRDGEYEGKGINHPDIRKLFDRQTMIESDWYAERIACRQTVEEKLTQRHIDDLQKFADQPTHASEVSRLDISGRIAETKAELEKQRAAGFVESLKGTLGTDPYLYR</sequence>
<dbReference type="AlphaFoldDB" id="A0AAQ3QVC1"/>
<name>A0AAQ3QVC1_9BACT</name>
<evidence type="ECO:0000259" key="1">
    <source>
        <dbReference type="Pfam" id="PF26300"/>
    </source>
</evidence>
<proteinExistence type="predicted"/>
<keyword evidence="3" id="KW-1185">Reference proteome</keyword>
<accession>A0AAQ3QVC1</accession>
<reference evidence="2 3" key="1">
    <citation type="submission" date="2023-10" db="EMBL/GenBank/DDBJ databases">
        <title>Rubellicoccus peritrichatus gen. nov., sp. nov., isolated from an algae of coral reef tank.</title>
        <authorList>
            <person name="Luo J."/>
        </authorList>
    </citation>
    <scope>NUCLEOTIDE SEQUENCE [LARGE SCALE GENOMIC DNA]</scope>
    <source>
        <strain evidence="2 3">CR14</strain>
    </source>
</reference>
<organism evidence="2 3">
    <name type="scientific">Rubellicoccus peritrichatus</name>
    <dbReference type="NCBI Taxonomy" id="3080537"/>
    <lineage>
        <taxon>Bacteria</taxon>
        <taxon>Pseudomonadati</taxon>
        <taxon>Verrucomicrobiota</taxon>
        <taxon>Opitutia</taxon>
        <taxon>Puniceicoccales</taxon>
        <taxon>Cerasicoccaceae</taxon>
        <taxon>Rubellicoccus</taxon>
    </lineage>
</organism>
<evidence type="ECO:0000313" key="2">
    <source>
        <dbReference type="EMBL" id="WOO43291.1"/>
    </source>
</evidence>
<dbReference type="Proteomes" id="UP001304300">
    <property type="component" value="Chromosome"/>
</dbReference>
<dbReference type="Pfam" id="PF26300">
    <property type="entry name" value="PEPCK_PPi_lobe_2"/>
    <property type="match status" value="1"/>
</dbReference>
<dbReference type="EMBL" id="CP136920">
    <property type="protein sequence ID" value="WOO43291.1"/>
    <property type="molecule type" value="Genomic_DNA"/>
</dbReference>
<dbReference type="InterPro" id="IPR058710">
    <property type="entry name" value="PEPCK_lobe_2"/>
</dbReference>
<dbReference type="RefSeq" id="WP_317835838.1">
    <property type="nucleotide sequence ID" value="NZ_CP136920.1"/>
</dbReference>
<protein>
    <recommendedName>
        <fullName evidence="1">PPi-type phosphoenolpyruvate carboxykinase lobe 2 domain-containing protein</fullName>
    </recommendedName>
</protein>